<dbReference type="InterPro" id="IPR036663">
    <property type="entry name" value="Fumarylacetoacetase_C_sf"/>
</dbReference>
<evidence type="ECO:0000313" key="5">
    <source>
        <dbReference type="Proteomes" id="UP000286910"/>
    </source>
</evidence>
<dbReference type="SUPFAM" id="SSF56529">
    <property type="entry name" value="FAH"/>
    <property type="match status" value="1"/>
</dbReference>
<comment type="caution">
    <text evidence="4">The sequence shown here is derived from an EMBL/GenBank/DDBJ whole genome shotgun (WGS) entry which is preliminary data.</text>
</comment>
<name>A0A430VTZ6_THESC</name>
<keyword evidence="1" id="KW-0456">Lyase</keyword>
<evidence type="ECO:0000313" key="3">
    <source>
        <dbReference type="EMBL" id="RTH05982.1"/>
    </source>
</evidence>
<evidence type="ECO:0000313" key="6">
    <source>
        <dbReference type="Proteomes" id="UP000287467"/>
    </source>
</evidence>
<dbReference type="Proteomes" id="UP000287467">
    <property type="component" value="Unassembled WGS sequence"/>
</dbReference>
<dbReference type="Proteomes" id="UP000286910">
    <property type="component" value="Unassembled WGS sequence"/>
</dbReference>
<evidence type="ECO:0000259" key="2">
    <source>
        <dbReference type="Pfam" id="PF01557"/>
    </source>
</evidence>
<accession>A0A430VTZ6</accession>
<proteinExistence type="predicted"/>
<feature type="domain" description="Fumarylacetoacetase-like C-terminal" evidence="2">
    <location>
        <begin position="62"/>
        <end position="242"/>
    </location>
</feature>
<organism evidence="4 6">
    <name type="scientific">Thermus scotoductus</name>
    <dbReference type="NCBI Taxonomy" id="37636"/>
    <lineage>
        <taxon>Bacteria</taxon>
        <taxon>Thermotogati</taxon>
        <taxon>Deinococcota</taxon>
        <taxon>Deinococci</taxon>
        <taxon>Thermales</taxon>
        <taxon>Thermaceae</taxon>
        <taxon>Thermus</taxon>
    </lineage>
</organism>
<dbReference type="InterPro" id="IPR011234">
    <property type="entry name" value="Fumarylacetoacetase-like_C"/>
</dbReference>
<protein>
    <submittedName>
        <fullName evidence="4">2-hydroxypenta-2,4-dienoate hydratase</fullName>
    </submittedName>
</protein>
<evidence type="ECO:0000313" key="4">
    <source>
        <dbReference type="EMBL" id="RTI58663.1"/>
    </source>
</evidence>
<dbReference type="AlphaFoldDB" id="A0A430VTZ6"/>
<dbReference type="InterPro" id="IPR050772">
    <property type="entry name" value="Hydratase-Decarb/MhpD_sf"/>
</dbReference>
<reference evidence="5 6" key="1">
    <citation type="journal article" date="2019" name="Extremophiles">
        <title>Biogeography of thermophiles and predominance of Thermus scotoductus in domestic water heaters.</title>
        <authorList>
            <person name="Wilpiszeski R.L."/>
            <person name="Zhang Z."/>
            <person name="House C.H."/>
        </authorList>
    </citation>
    <scope>NUCLEOTIDE SEQUENCE [LARGE SCALE GENOMIC DNA]</scope>
    <source>
        <strain evidence="4 6">1_S1</strain>
        <strain evidence="3 5">32_S32</strain>
    </source>
</reference>
<dbReference type="GO" id="GO:0008684">
    <property type="term" value="F:2-oxopent-4-enoate hydratase activity"/>
    <property type="evidence" value="ECO:0007669"/>
    <property type="project" value="TreeGrafter"/>
</dbReference>
<dbReference type="EMBL" id="PELR01000049">
    <property type="protein sequence ID" value="RTH05982.1"/>
    <property type="molecule type" value="Genomic_DNA"/>
</dbReference>
<dbReference type="Pfam" id="PF01557">
    <property type="entry name" value="FAA_hydrolase"/>
    <property type="match status" value="1"/>
</dbReference>
<evidence type="ECO:0000256" key="1">
    <source>
        <dbReference type="ARBA" id="ARBA00023239"/>
    </source>
</evidence>
<dbReference type="PANTHER" id="PTHR30143">
    <property type="entry name" value="ACID HYDRATASE"/>
    <property type="match status" value="1"/>
</dbReference>
<dbReference type="Gene3D" id="3.90.850.10">
    <property type="entry name" value="Fumarylacetoacetase-like, C-terminal domain"/>
    <property type="match status" value="1"/>
</dbReference>
<dbReference type="RefSeq" id="WP_126177648.1">
    <property type="nucleotide sequence ID" value="NZ_PELN01000057.1"/>
</dbReference>
<dbReference type="GO" id="GO:0005737">
    <property type="term" value="C:cytoplasm"/>
    <property type="evidence" value="ECO:0007669"/>
    <property type="project" value="TreeGrafter"/>
</dbReference>
<gene>
    <name evidence="4" type="ORF">CSW14_03320</name>
    <name evidence="3" type="ORF">CSW45_02420</name>
</gene>
<sequence length="255" mass="27356">MDFAEELEGAWRNRIPIPPLSERGLEGLEAAYRVQLAWHQRRLAAGDKSLGHKIGLTSKAVQAQLGVDQPDFGHLWASRFLGQGQRLEAPASPFLQPRVEGELAFLIGKRIEGPHVTPQEVLAKTEALAFALEVVDSRIANWRIRIEDTVADNASFGAFALAPWEKALLEEDLATLGLMVVKNGRVEAQGLGAACLGHPAQAVAWLANALAPFGEALEPGEVVLSGAWAPVVPVGPGDLIHLLAPGGRSLVLRFT</sequence>
<dbReference type="EMBL" id="PEMW01000079">
    <property type="protein sequence ID" value="RTI58663.1"/>
    <property type="molecule type" value="Genomic_DNA"/>
</dbReference>
<dbReference type="PANTHER" id="PTHR30143:SF0">
    <property type="entry name" value="2-KETO-4-PENTENOATE HYDRATASE"/>
    <property type="match status" value="1"/>
</dbReference>